<evidence type="ECO:0000313" key="4">
    <source>
        <dbReference type="Proteomes" id="UP000273807"/>
    </source>
</evidence>
<keyword evidence="1" id="KW-0472">Membrane</keyword>
<organism evidence="3 4">
    <name type="scientific">Arthrobacter oryzae</name>
    <dbReference type="NCBI Taxonomy" id="409290"/>
    <lineage>
        <taxon>Bacteria</taxon>
        <taxon>Bacillati</taxon>
        <taxon>Actinomycetota</taxon>
        <taxon>Actinomycetes</taxon>
        <taxon>Micrococcales</taxon>
        <taxon>Micrococcaceae</taxon>
        <taxon>Arthrobacter</taxon>
    </lineage>
</organism>
<accession>A0A3N0C0B9</accession>
<keyword evidence="1" id="KW-0812">Transmembrane</keyword>
<dbReference type="RefSeq" id="WP_123255205.1">
    <property type="nucleotide sequence ID" value="NZ_RBED01000091.1"/>
</dbReference>
<proteinExistence type="predicted"/>
<evidence type="ECO:0000313" key="3">
    <source>
        <dbReference type="EMBL" id="RNL55632.1"/>
    </source>
</evidence>
<sequence length="272" mass="27799">MKKELKDAANTVEEASNSRALVVAARAGFAVSGLLHLMTGFVAIRLAFGTAGQADQGGAVAQLAGQPGGLVLLWTGFAACVALALWQTSNAVFDYGQLEARKQVGKKLSAGGKAVVFAVLALTFAASATGNSRNSGKSTSDFTVSIMKAPGGSFLLIVIGVAIAVVGVVFVVLGVKASFKKDLRLPSSGTGRTIVTGLGVAGYVAEGIALFLVGLLFIIATVSARPQESTGLDGGLTALREQPYGLYMLTAVGAGLICYGLYLMAKAKYARM</sequence>
<gene>
    <name evidence="3" type="ORF">D7003_09440</name>
</gene>
<keyword evidence="4" id="KW-1185">Reference proteome</keyword>
<feature type="transmembrane region" description="Helical" evidence="1">
    <location>
        <begin position="244"/>
        <end position="265"/>
    </location>
</feature>
<feature type="domain" description="DUF1206" evidence="2">
    <location>
        <begin position="111"/>
        <end position="176"/>
    </location>
</feature>
<feature type="transmembrane region" description="Helical" evidence="1">
    <location>
        <begin position="194"/>
        <end position="224"/>
    </location>
</feature>
<protein>
    <submittedName>
        <fullName evidence="3">DUF1206 domain-containing protein</fullName>
    </submittedName>
</protein>
<feature type="transmembrane region" description="Helical" evidence="1">
    <location>
        <begin position="152"/>
        <end position="173"/>
    </location>
</feature>
<feature type="transmembrane region" description="Helical" evidence="1">
    <location>
        <begin position="114"/>
        <end position="132"/>
    </location>
</feature>
<keyword evidence="1" id="KW-1133">Transmembrane helix</keyword>
<dbReference type="EMBL" id="RBED01000091">
    <property type="protein sequence ID" value="RNL55632.1"/>
    <property type="molecule type" value="Genomic_DNA"/>
</dbReference>
<feature type="transmembrane region" description="Helical" evidence="1">
    <location>
        <begin position="21"/>
        <end position="48"/>
    </location>
</feature>
<dbReference type="OrthoDB" id="4552598at2"/>
<evidence type="ECO:0000256" key="1">
    <source>
        <dbReference type="SAM" id="Phobius"/>
    </source>
</evidence>
<feature type="transmembrane region" description="Helical" evidence="1">
    <location>
        <begin position="68"/>
        <end position="93"/>
    </location>
</feature>
<feature type="domain" description="DUF1206" evidence="2">
    <location>
        <begin position="27"/>
        <end position="93"/>
    </location>
</feature>
<name>A0A3N0C0B9_9MICC</name>
<dbReference type="Pfam" id="PF06724">
    <property type="entry name" value="DUF1206"/>
    <property type="match status" value="3"/>
</dbReference>
<reference evidence="3 4" key="1">
    <citation type="submission" date="2018-10" db="EMBL/GenBank/DDBJ databases">
        <title>Genome sequencing of Arthrobacter oryzae TNB02.</title>
        <authorList>
            <person name="Cho Y.-J."/>
            <person name="Cho A."/>
            <person name="Kim O.-S."/>
        </authorList>
    </citation>
    <scope>NUCLEOTIDE SEQUENCE [LARGE SCALE GENOMIC DNA]</scope>
    <source>
        <strain evidence="3 4">TNB02</strain>
    </source>
</reference>
<feature type="domain" description="DUF1206" evidence="2">
    <location>
        <begin position="201"/>
        <end position="269"/>
    </location>
</feature>
<dbReference type="InterPro" id="IPR009597">
    <property type="entry name" value="DUF1206"/>
</dbReference>
<dbReference type="AlphaFoldDB" id="A0A3N0C0B9"/>
<comment type="caution">
    <text evidence="3">The sequence shown here is derived from an EMBL/GenBank/DDBJ whole genome shotgun (WGS) entry which is preliminary data.</text>
</comment>
<dbReference type="Proteomes" id="UP000273807">
    <property type="component" value="Unassembled WGS sequence"/>
</dbReference>
<evidence type="ECO:0000259" key="2">
    <source>
        <dbReference type="Pfam" id="PF06724"/>
    </source>
</evidence>